<feature type="transmembrane region" description="Helical" evidence="2">
    <location>
        <begin position="126"/>
        <end position="146"/>
    </location>
</feature>
<evidence type="ECO:0000313" key="4">
    <source>
        <dbReference type="Proteomes" id="UP000472727"/>
    </source>
</evidence>
<dbReference type="Proteomes" id="UP000472727">
    <property type="component" value="Unassembled WGS sequence"/>
</dbReference>
<protein>
    <submittedName>
        <fullName evidence="3">Uncharacterized protein</fullName>
    </submittedName>
</protein>
<keyword evidence="2" id="KW-0472">Membrane</keyword>
<evidence type="ECO:0000313" key="3">
    <source>
        <dbReference type="EMBL" id="KAF3208505.1"/>
    </source>
</evidence>
<organism evidence="3 4">
    <name type="scientific">Orbilia oligospora</name>
    <name type="common">Nematode-trapping fungus</name>
    <name type="synonym">Arthrobotrys oligospora</name>
    <dbReference type="NCBI Taxonomy" id="2813651"/>
    <lineage>
        <taxon>Eukaryota</taxon>
        <taxon>Fungi</taxon>
        <taxon>Dikarya</taxon>
        <taxon>Ascomycota</taxon>
        <taxon>Pezizomycotina</taxon>
        <taxon>Orbiliomycetes</taxon>
        <taxon>Orbiliales</taxon>
        <taxon>Orbiliaceae</taxon>
        <taxon>Orbilia</taxon>
    </lineage>
</organism>
<proteinExistence type="predicted"/>
<sequence>MSLRSWIEGLIPVESRSNVNFRRQGKLIRYQAWSKASPNCMLIELPGTETHLLYLVHLNIKYIFYSHTYIQPLHITKTPITSTLSQSYTHTRILPRTDGVDKMFIKRDFDHEDLDHYTKPKTKYKAIVVSLVTVIPAIGIILLLLFRRQVANIWVQIRHWTVGMPKPDNVLVGEPGGLPNTAEQARADGSSEKNVVMPFQDRNGGVHDTQPPRF</sequence>
<accession>A0A7C8UGG7</accession>
<keyword evidence="2" id="KW-1133">Transmembrane helix</keyword>
<gene>
    <name evidence="3" type="ORF">TWF106_011401</name>
</gene>
<comment type="caution">
    <text evidence="3">The sequence shown here is derived from an EMBL/GenBank/DDBJ whole genome shotgun (WGS) entry which is preliminary data.</text>
</comment>
<evidence type="ECO:0000256" key="2">
    <source>
        <dbReference type="SAM" id="Phobius"/>
    </source>
</evidence>
<dbReference type="AlphaFoldDB" id="A0A7C8UGG7"/>
<keyword evidence="2" id="KW-0812">Transmembrane</keyword>
<feature type="region of interest" description="Disordered" evidence="1">
    <location>
        <begin position="175"/>
        <end position="214"/>
    </location>
</feature>
<name>A0A7C8UGG7_ORBOL</name>
<reference evidence="3 4" key="1">
    <citation type="submission" date="2019-06" db="EMBL/GenBank/DDBJ databases">
        <authorList>
            <person name="Palmer J.M."/>
        </authorList>
    </citation>
    <scope>NUCLEOTIDE SEQUENCE [LARGE SCALE GENOMIC DNA]</scope>
    <source>
        <strain evidence="3 4">TWF106</strain>
    </source>
</reference>
<dbReference type="EMBL" id="WIWS01000092">
    <property type="protein sequence ID" value="KAF3208505.1"/>
    <property type="molecule type" value="Genomic_DNA"/>
</dbReference>
<evidence type="ECO:0000256" key="1">
    <source>
        <dbReference type="SAM" id="MobiDB-lite"/>
    </source>
</evidence>